<name>A0A6J4PAJ6_9ACTN</name>
<dbReference type="EMBL" id="CADCUZ010000052">
    <property type="protein sequence ID" value="CAA9410584.1"/>
    <property type="molecule type" value="Genomic_DNA"/>
</dbReference>
<sequence>MTRSTPESSEGVPAALRYWDDGPTIKAVRERFLPSEALRVLEALGRTSLGFAREIGTGW</sequence>
<reference evidence="1" key="1">
    <citation type="submission" date="2020-02" db="EMBL/GenBank/DDBJ databases">
        <authorList>
            <person name="Meier V. D."/>
        </authorList>
    </citation>
    <scope>NUCLEOTIDE SEQUENCE</scope>
    <source>
        <strain evidence="1">AVDCRST_MAG55</strain>
    </source>
</reference>
<accession>A0A6J4PAJ6</accession>
<proteinExistence type="predicted"/>
<evidence type="ECO:0000313" key="1">
    <source>
        <dbReference type="EMBL" id="CAA9410584.1"/>
    </source>
</evidence>
<dbReference type="AlphaFoldDB" id="A0A6J4PAJ6"/>
<organism evidence="1">
    <name type="scientific">uncultured Rubrobacteraceae bacterium</name>
    <dbReference type="NCBI Taxonomy" id="349277"/>
    <lineage>
        <taxon>Bacteria</taxon>
        <taxon>Bacillati</taxon>
        <taxon>Actinomycetota</taxon>
        <taxon>Rubrobacteria</taxon>
        <taxon>Rubrobacterales</taxon>
        <taxon>Rubrobacteraceae</taxon>
        <taxon>environmental samples</taxon>
    </lineage>
</organism>
<protein>
    <submittedName>
        <fullName evidence="1">Uncharacterized protein</fullName>
    </submittedName>
</protein>
<gene>
    <name evidence="1" type="ORF">AVDCRST_MAG55-1316</name>
</gene>